<dbReference type="AlphaFoldDB" id="A0A4R3L2N7"/>
<proteinExistence type="inferred from homology"/>
<evidence type="ECO:0000256" key="1">
    <source>
        <dbReference type="ARBA" id="ARBA00006817"/>
    </source>
</evidence>
<dbReference type="OrthoDB" id="2355173at2"/>
<keyword evidence="4" id="KW-1185">Reference proteome</keyword>
<comment type="similarity">
    <text evidence="1">Belongs to the AHA1 family.</text>
</comment>
<dbReference type="EMBL" id="SMAG01000005">
    <property type="protein sequence ID" value="TCS93843.1"/>
    <property type="molecule type" value="Genomic_DNA"/>
</dbReference>
<evidence type="ECO:0000313" key="4">
    <source>
        <dbReference type="Proteomes" id="UP000294937"/>
    </source>
</evidence>
<protein>
    <submittedName>
        <fullName evidence="3">Uncharacterized protein YndB with AHSA1/START domain</fullName>
    </submittedName>
</protein>
<dbReference type="SUPFAM" id="SSF55961">
    <property type="entry name" value="Bet v1-like"/>
    <property type="match status" value="1"/>
</dbReference>
<evidence type="ECO:0000259" key="2">
    <source>
        <dbReference type="Pfam" id="PF08327"/>
    </source>
</evidence>
<organism evidence="3 4">
    <name type="scientific">Hazenella coriacea</name>
    <dbReference type="NCBI Taxonomy" id="1179467"/>
    <lineage>
        <taxon>Bacteria</taxon>
        <taxon>Bacillati</taxon>
        <taxon>Bacillota</taxon>
        <taxon>Bacilli</taxon>
        <taxon>Bacillales</taxon>
        <taxon>Thermoactinomycetaceae</taxon>
        <taxon>Hazenella</taxon>
    </lineage>
</organism>
<name>A0A4R3L2N7_9BACL</name>
<dbReference type="Pfam" id="PF08327">
    <property type="entry name" value="AHSA1"/>
    <property type="match status" value="1"/>
</dbReference>
<dbReference type="CDD" id="cd07814">
    <property type="entry name" value="SRPBCC_CalC_Aha1-like"/>
    <property type="match status" value="1"/>
</dbReference>
<reference evidence="3 4" key="1">
    <citation type="submission" date="2019-03" db="EMBL/GenBank/DDBJ databases">
        <title>Genomic Encyclopedia of Type Strains, Phase IV (KMG-IV): sequencing the most valuable type-strain genomes for metagenomic binning, comparative biology and taxonomic classification.</title>
        <authorList>
            <person name="Goeker M."/>
        </authorList>
    </citation>
    <scope>NUCLEOTIDE SEQUENCE [LARGE SCALE GENOMIC DNA]</scope>
    <source>
        <strain evidence="3 4">DSM 45707</strain>
    </source>
</reference>
<dbReference type="Gene3D" id="3.30.530.20">
    <property type="match status" value="1"/>
</dbReference>
<comment type="caution">
    <text evidence="3">The sequence shown here is derived from an EMBL/GenBank/DDBJ whole genome shotgun (WGS) entry which is preliminary data.</text>
</comment>
<sequence length="143" mass="16354">MKIEGALPKICKTVILNAPIEKVWKAIASSEGIASWWMPNTFEPILGRNFVLYTGQFGDSPCKVTEIIPLNRIRFDWGKDWHLTFEVKKLEDGKTEFTLIHSGWDAEKVTEFGQPHSVIHNIMNGGWEKIIKEKLPAEFSLQN</sequence>
<feature type="domain" description="Activator of Hsp90 ATPase homologue 1/2-like C-terminal" evidence="2">
    <location>
        <begin position="17"/>
        <end position="137"/>
    </location>
</feature>
<dbReference type="InterPro" id="IPR013538">
    <property type="entry name" value="ASHA1/2-like_C"/>
</dbReference>
<evidence type="ECO:0000313" key="3">
    <source>
        <dbReference type="EMBL" id="TCS93843.1"/>
    </source>
</evidence>
<dbReference type="RefSeq" id="WP_131925160.1">
    <property type="nucleotide sequence ID" value="NZ_SMAG01000005.1"/>
</dbReference>
<accession>A0A4R3L2N7</accession>
<dbReference type="InterPro" id="IPR023393">
    <property type="entry name" value="START-like_dom_sf"/>
</dbReference>
<gene>
    <name evidence="3" type="ORF">EDD58_10551</name>
</gene>
<dbReference type="Proteomes" id="UP000294937">
    <property type="component" value="Unassembled WGS sequence"/>
</dbReference>